<accession>A0A7X4YH77</accession>
<keyword evidence="2" id="KW-1185">Reference proteome</keyword>
<reference evidence="1 2" key="1">
    <citation type="submission" date="2020-01" db="EMBL/GenBank/DDBJ databases">
        <title>The draft genome sequence of Corallococcus exiguus DSM 14696.</title>
        <authorList>
            <person name="Zhang X."/>
            <person name="Zhu H."/>
        </authorList>
    </citation>
    <scope>NUCLEOTIDE SEQUENCE [LARGE SCALE GENOMIC DNA]</scope>
    <source>
        <strain evidence="1 2">DSM 14696</strain>
    </source>
</reference>
<dbReference type="RefSeq" id="WP_161663279.1">
    <property type="nucleotide sequence ID" value="NZ_JAAAPK010000013.1"/>
</dbReference>
<dbReference type="AlphaFoldDB" id="A0A7X4YH77"/>
<name>A0A7X4YH77_9BACT</name>
<organism evidence="1 2">
    <name type="scientific">Corallococcus exiguus</name>
    <dbReference type="NCBI Taxonomy" id="83462"/>
    <lineage>
        <taxon>Bacteria</taxon>
        <taxon>Pseudomonadati</taxon>
        <taxon>Myxococcota</taxon>
        <taxon>Myxococcia</taxon>
        <taxon>Myxococcales</taxon>
        <taxon>Cystobacterineae</taxon>
        <taxon>Myxococcaceae</taxon>
        <taxon>Corallococcus</taxon>
    </lineage>
</organism>
<protein>
    <submittedName>
        <fullName evidence="1">Uncharacterized protein</fullName>
    </submittedName>
</protein>
<evidence type="ECO:0000313" key="1">
    <source>
        <dbReference type="EMBL" id="NBC45363.1"/>
    </source>
</evidence>
<evidence type="ECO:0000313" key="2">
    <source>
        <dbReference type="Proteomes" id="UP000537825"/>
    </source>
</evidence>
<dbReference type="EMBL" id="JAAAPK010000013">
    <property type="protein sequence ID" value="NBC45363.1"/>
    <property type="molecule type" value="Genomic_DNA"/>
</dbReference>
<comment type="caution">
    <text evidence="1">The sequence shown here is derived from an EMBL/GenBank/DDBJ whole genome shotgun (WGS) entry which is preliminary data.</text>
</comment>
<proteinExistence type="predicted"/>
<dbReference type="Proteomes" id="UP000537825">
    <property type="component" value="Unassembled WGS sequence"/>
</dbReference>
<gene>
    <name evidence="1" type="ORF">GTZ93_36735</name>
</gene>
<sequence>MRPSSQVIDRVTRTAPLGVCFRDEVSGAVVGEGLAVSAYPQGQPSSRRSSVVNRSGIHVLMDLPGLRELEFGAGDAAWWQGLTGRKRYTVEVRDEQHRFLPLSFQVDLPHRGLFQLDQRPFVPLFSAPARQVESTLAVVRAELWDTQAKAPAAWALVQATLPGGRQVRGVADEEGRVALFFQYPAPVDSPTGPPPPSGSPPLLEQQWTLRLRAFHAHRAPGPELPDLRDTLRQLDSAPARLWPNLDGPQELLEPTLLYGRELVVRTEGEPRSRLRLTGSPL</sequence>